<evidence type="ECO:0000256" key="2">
    <source>
        <dbReference type="ARBA" id="ARBA00004651"/>
    </source>
</evidence>
<sequence length="321" mass="37382">MFFIIILWIALGISLYFAIRYFALLYALKKTREELGYIQKDLTQNQALSLPLPDKHLGKLLLEINRLLEKIQEERQQYDKREKDFQKQIENISHDLRTPLTVILGYIKLLKSHGFTPENEGEQKESLEILEKKAISMEKLVSRFYDYSRLTSQDYSIEINKLDSSRLLKEALAGNYQLLSQSHLLLQTHIPEKPVWVWGEETSLERIFQNLLQNAERYGQSCLCISLKETEEEAVFSFSNDTRLLTPADMPYLFQRFYKQDSSRGHGGTGLGLTVARLLAEQMGGSLQAEIFEADNSETDFLLDKKYYRLCFYLKLPLVKN</sequence>
<evidence type="ECO:0000256" key="8">
    <source>
        <dbReference type="ARBA" id="ARBA00022741"/>
    </source>
</evidence>
<dbReference type="EC" id="2.7.13.3" evidence="3"/>
<evidence type="ECO:0000256" key="1">
    <source>
        <dbReference type="ARBA" id="ARBA00000085"/>
    </source>
</evidence>
<accession>A0A9D2FRY1</accession>
<dbReference type="GO" id="GO:0005524">
    <property type="term" value="F:ATP binding"/>
    <property type="evidence" value="ECO:0007669"/>
    <property type="project" value="UniProtKB-KW"/>
</dbReference>
<dbReference type="Proteomes" id="UP000824056">
    <property type="component" value="Unassembled WGS sequence"/>
</dbReference>
<comment type="caution">
    <text evidence="17">The sequence shown here is derived from an EMBL/GenBank/DDBJ whole genome shotgun (WGS) entry which is preliminary data.</text>
</comment>
<keyword evidence="5" id="KW-0597">Phosphoprotein</keyword>
<dbReference type="SUPFAM" id="SSF55874">
    <property type="entry name" value="ATPase domain of HSP90 chaperone/DNA topoisomerase II/histidine kinase"/>
    <property type="match status" value="1"/>
</dbReference>
<dbReference type="GO" id="GO:0005886">
    <property type="term" value="C:plasma membrane"/>
    <property type="evidence" value="ECO:0007669"/>
    <property type="project" value="UniProtKB-SubCell"/>
</dbReference>
<keyword evidence="6" id="KW-0808">Transferase</keyword>
<evidence type="ECO:0000256" key="15">
    <source>
        <dbReference type="SAM" id="Phobius"/>
    </source>
</evidence>
<dbReference type="InterPro" id="IPR036890">
    <property type="entry name" value="HATPase_C_sf"/>
</dbReference>
<keyword evidence="13 15" id="KW-0472">Membrane</keyword>
<keyword evidence="9 17" id="KW-0418">Kinase</keyword>
<dbReference type="InterPro" id="IPR050398">
    <property type="entry name" value="HssS/ArlS-like"/>
</dbReference>
<dbReference type="PRINTS" id="PR00344">
    <property type="entry name" value="BCTRLSENSOR"/>
</dbReference>
<dbReference type="InterPro" id="IPR003661">
    <property type="entry name" value="HisK_dim/P_dom"/>
</dbReference>
<dbReference type="Pfam" id="PF02518">
    <property type="entry name" value="HATPase_c"/>
    <property type="match status" value="1"/>
</dbReference>
<evidence type="ECO:0000256" key="5">
    <source>
        <dbReference type="ARBA" id="ARBA00022553"/>
    </source>
</evidence>
<gene>
    <name evidence="17" type="ORF">H9809_05865</name>
</gene>
<evidence type="ECO:0000313" key="17">
    <source>
        <dbReference type="EMBL" id="HIZ65410.1"/>
    </source>
</evidence>
<feature type="transmembrane region" description="Helical" evidence="15">
    <location>
        <begin position="6"/>
        <end position="28"/>
    </location>
</feature>
<evidence type="ECO:0000256" key="6">
    <source>
        <dbReference type="ARBA" id="ARBA00022679"/>
    </source>
</evidence>
<keyword evidence="10" id="KW-0067">ATP-binding</keyword>
<dbReference type="AlphaFoldDB" id="A0A9D2FRY1"/>
<dbReference type="Pfam" id="PF00512">
    <property type="entry name" value="HisKA"/>
    <property type="match status" value="1"/>
</dbReference>
<feature type="domain" description="Histidine kinase" evidence="16">
    <location>
        <begin position="91"/>
        <end position="320"/>
    </location>
</feature>
<dbReference type="InterPro" id="IPR004358">
    <property type="entry name" value="Sig_transdc_His_kin-like_C"/>
</dbReference>
<proteinExistence type="predicted"/>
<feature type="coiled-coil region" evidence="14">
    <location>
        <begin position="57"/>
        <end position="91"/>
    </location>
</feature>
<dbReference type="PANTHER" id="PTHR45528:SF1">
    <property type="entry name" value="SENSOR HISTIDINE KINASE CPXA"/>
    <property type="match status" value="1"/>
</dbReference>
<evidence type="ECO:0000256" key="12">
    <source>
        <dbReference type="ARBA" id="ARBA00023012"/>
    </source>
</evidence>
<keyword evidence="7 15" id="KW-0812">Transmembrane</keyword>
<dbReference type="Gene3D" id="1.10.287.130">
    <property type="match status" value="1"/>
</dbReference>
<dbReference type="GO" id="GO:0000155">
    <property type="term" value="F:phosphorelay sensor kinase activity"/>
    <property type="evidence" value="ECO:0007669"/>
    <property type="project" value="InterPro"/>
</dbReference>
<reference evidence="17" key="2">
    <citation type="submission" date="2021-04" db="EMBL/GenBank/DDBJ databases">
        <authorList>
            <person name="Gilroy R."/>
        </authorList>
    </citation>
    <scope>NUCLEOTIDE SEQUENCE</scope>
    <source>
        <strain evidence="17">1068</strain>
    </source>
</reference>
<keyword evidence="14" id="KW-0175">Coiled coil</keyword>
<evidence type="ECO:0000256" key="3">
    <source>
        <dbReference type="ARBA" id="ARBA00012438"/>
    </source>
</evidence>
<keyword evidence="4" id="KW-1003">Cell membrane</keyword>
<evidence type="ECO:0000256" key="7">
    <source>
        <dbReference type="ARBA" id="ARBA00022692"/>
    </source>
</evidence>
<dbReference type="SMART" id="SM00387">
    <property type="entry name" value="HATPase_c"/>
    <property type="match status" value="1"/>
</dbReference>
<evidence type="ECO:0000256" key="14">
    <source>
        <dbReference type="SAM" id="Coils"/>
    </source>
</evidence>
<dbReference type="PANTHER" id="PTHR45528">
    <property type="entry name" value="SENSOR HISTIDINE KINASE CPXA"/>
    <property type="match status" value="1"/>
</dbReference>
<name>A0A9D2FRY1_9FIRM</name>
<evidence type="ECO:0000259" key="16">
    <source>
        <dbReference type="PROSITE" id="PS50109"/>
    </source>
</evidence>
<dbReference type="EMBL" id="DXBG01000139">
    <property type="protein sequence ID" value="HIZ65410.1"/>
    <property type="molecule type" value="Genomic_DNA"/>
</dbReference>
<evidence type="ECO:0000256" key="13">
    <source>
        <dbReference type="ARBA" id="ARBA00023136"/>
    </source>
</evidence>
<evidence type="ECO:0000256" key="9">
    <source>
        <dbReference type="ARBA" id="ARBA00022777"/>
    </source>
</evidence>
<evidence type="ECO:0000313" key="18">
    <source>
        <dbReference type="Proteomes" id="UP000824056"/>
    </source>
</evidence>
<dbReference type="CDD" id="cd00082">
    <property type="entry name" value="HisKA"/>
    <property type="match status" value="1"/>
</dbReference>
<dbReference type="InterPro" id="IPR036097">
    <property type="entry name" value="HisK_dim/P_sf"/>
</dbReference>
<dbReference type="Gene3D" id="3.30.565.10">
    <property type="entry name" value="Histidine kinase-like ATPase, C-terminal domain"/>
    <property type="match status" value="1"/>
</dbReference>
<evidence type="ECO:0000256" key="10">
    <source>
        <dbReference type="ARBA" id="ARBA00022840"/>
    </source>
</evidence>
<dbReference type="SUPFAM" id="SSF47384">
    <property type="entry name" value="Homodimeric domain of signal transducing histidine kinase"/>
    <property type="match status" value="1"/>
</dbReference>
<dbReference type="InterPro" id="IPR005467">
    <property type="entry name" value="His_kinase_dom"/>
</dbReference>
<keyword evidence="11 15" id="KW-1133">Transmembrane helix</keyword>
<evidence type="ECO:0000256" key="4">
    <source>
        <dbReference type="ARBA" id="ARBA00022475"/>
    </source>
</evidence>
<comment type="catalytic activity">
    <reaction evidence="1">
        <text>ATP + protein L-histidine = ADP + protein N-phospho-L-histidine.</text>
        <dbReference type="EC" id="2.7.13.3"/>
    </reaction>
</comment>
<dbReference type="InterPro" id="IPR003594">
    <property type="entry name" value="HATPase_dom"/>
</dbReference>
<reference evidence="17" key="1">
    <citation type="journal article" date="2021" name="PeerJ">
        <title>Extensive microbial diversity within the chicken gut microbiome revealed by metagenomics and culture.</title>
        <authorList>
            <person name="Gilroy R."/>
            <person name="Ravi A."/>
            <person name="Getino M."/>
            <person name="Pursley I."/>
            <person name="Horton D.L."/>
            <person name="Alikhan N.F."/>
            <person name="Baker D."/>
            <person name="Gharbi K."/>
            <person name="Hall N."/>
            <person name="Watson M."/>
            <person name="Adriaenssens E.M."/>
            <person name="Foster-Nyarko E."/>
            <person name="Jarju S."/>
            <person name="Secka A."/>
            <person name="Antonio M."/>
            <person name="Oren A."/>
            <person name="Chaudhuri R.R."/>
            <person name="La Ragione R."/>
            <person name="Hildebrand F."/>
            <person name="Pallen M.J."/>
        </authorList>
    </citation>
    <scope>NUCLEOTIDE SEQUENCE</scope>
    <source>
        <strain evidence="17">1068</strain>
    </source>
</reference>
<dbReference type="PROSITE" id="PS50109">
    <property type="entry name" value="HIS_KIN"/>
    <property type="match status" value="1"/>
</dbReference>
<evidence type="ECO:0000256" key="11">
    <source>
        <dbReference type="ARBA" id="ARBA00022989"/>
    </source>
</evidence>
<keyword evidence="12" id="KW-0902">Two-component regulatory system</keyword>
<keyword evidence="8" id="KW-0547">Nucleotide-binding</keyword>
<dbReference type="SMART" id="SM00388">
    <property type="entry name" value="HisKA"/>
    <property type="match status" value="1"/>
</dbReference>
<comment type="subcellular location">
    <subcellularLocation>
        <location evidence="2">Cell membrane</location>
        <topology evidence="2">Multi-pass membrane protein</topology>
    </subcellularLocation>
</comment>
<dbReference type="CDD" id="cd00075">
    <property type="entry name" value="HATPase"/>
    <property type="match status" value="1"/>
</dbReference>
<organism evidence="17 18">
    <name type="scientific">Candidatus Blautia pullicola</name>
    <dbReference type="NCBI Taxonomy" id="2838498"/>
    <lineage>
        <taxon>Bacteria</taxon>
        <taxon>Bacillati</taxon>
        <taxon>Bacillota</taxon>
        <taxon>Clostridia</taxon>
        <taxon>Lachnospirales</taxon>
        <taxon>Lachnospiraceae</taxon>
        <taxon>Blautia</taxon>
    </lineage>
</organism>
<protein>
    <recommendedName>
        <fullName evidence="3">histidine kinase</fullName>
        <ecNumber evidence="3">2.7.13.3</ecNumber>
    </recommendedName>
</protein>